<evidence type="ECO:0000256" key="8">
    <source>
        <dbReference type="ARBA" id="ARBA00023136"/>
    </source>
</evidence>
<feature type="transmembrane region" description="Helical" evidence="10">
    <location>
        <begin position="298"/>
        <end position="315"/>
    </location>
</feature>
<keyword evidence="6" id="KW-0256">Endoplasmic reticulum</keyword>
<protein>
    <submittedName>
        <fullName evidence="12">Uncharacterized protein</fullName>
    </submittedName>
</protein>
<evidence type="ECO:0000256" key="7">
    <source>
        <dbReference type="ARBA" id="ARBA00022989"/>
    </source>
</evidence>
<evidence type="ECO:0000256" key="4">
    <source>
        <dbReference type="ARBA" id="ARBA00006627"/>
    </source>
</evidence>
<keyword evidence="5 10" id="KW-0812">Transmembrane</keyword>
<evidence type="ECO:0000256" key="6">
    <source>
        <dbReference type="ARBA" id="ARBA00022824"/>
    </source>
</evidence>
<evidence type="ECO:0000313" key="13">
    <source>
        <dbReference type="Proteomes" id="UP001470230"/>
    </source>
</evidence>
<dbReference type="InterPro" id="IPR012430">
    <property type="entry name" value="TMEM43_fam"/>
</dbReference>
<sequence>MKTLSKKIYVDPSDQLIIFLVCGFFVTFFESYCSRRTKLFSHLSSKFNTINGDIYEPTTNNDYVYYHTNNMHFQTIKDPLFDISQECGILERNVQYCQWVEVVHSKTTVDSNNNSKTTYHYTYHKQWLHNQISSLFFKNPLYFNPQVPIIPSLSFRSSNIQAGAYIISPTMTLLGGYQKVVPDGSQIQNFEENKKVTDFQYAGSGIFYSSYKRGILDQLLRIGQFFDLQGDIVDWCTPGDRRVWFKAWKPSDVTVVGKRLNNSIQPFIYQEYKVGSVQPGEIPLNDAVKGNTSGFPTVMMWLIRFSIIFYFLVTLNNNKPDLVGSASLLICAIIGSLLALDIFGNVLLSIFCGFCVCFAKLQEFSYLKYDMKFRDTNINAFKNSGSNVDLSFGSDTMKQIASSCCTFFKEVVLPILPLLISIAAGQHKETVYMDGSSNNFNHDNFSASFGNEKEVYKKEESEDKSVIVTEL</sequence>
<keyword evidence="8 10" id="KW-0472">Membrane</keyword>
<keyword evidence="13" id="KW-1185">Reference proteome</keyword>
<evidence type="ECO:0000256" key="10">
    <source>
        <dbReference type="SAM" id="Phobius"/>
    </source>
</evidence>
<evidence type="ECO:0000256" key="1">
    <source>
        <dbReference type="ARBA" id="ARBA00004127"/>
    </source>
</evidence>
<reference evidence="12 13" key="1">
    <citation type="submission" date="2024-04" db="EMBL/GenBank/DDBJ databases">
        <title>Tritrichomonas musculus Genome.</title>
        <authorList>
            <person name="Alves-Ferreira E."/>
            <person name="Grigg M."/>
            <person name="Lorenzi H."/>
            <person name="Galac M."/>
        </authorList>
    </citation>
    <scope>NUCLEOTIDE SEQUENCE [LARGE SCALE GENOMIC DNA]</scope>
    <source>
        <strain evidence="12 13">EAF2021</strain>
    </source>
</reference>
<evidence type="ECO:0000313" key="11">
    <source>
        <dbReference type="EMBL" id="KAK8834659.1"/>
    </source>
</evidence>
<keyword evidence="9" id="KW-0539">Nucleus</keyword>
<proteinExistence type="inferred from homology"/>
<gene>
    <name evidence="11" type="ORF">M9Y10_026530</name>
    <name evidence="12" type="ORF">M9Y10_039203</name>
</gene>
<accession>A0ABR2KBM4</accession>
<dbReference type="Proteomes" id="UP001470230">
    <property type="component" value="Unassembled WGS sequence"/>
</dbReference>
<feature type="transmembrane region" description="Helical" evidence="10">
    <location>
        <begin position="327"/>
        <end position="359"/>
    </location>
</feature>
<dbReference type="EMBL" id="JAPFFF010000006">
    <property type="protein sequence ID" value="KAK8888141.1"/>
    <property type="molecule type" value="Genomic_DNA"/>
</dbReference>
<evidence type="ECO:0000256" key="3">
    <source>
        <dbReference type="ARBA" id="ARBA00004586"/>
    </source>
</evidence>
<feature type="transmembrane region" description="Helical" evidence="10">
    <location>
        <begin position="16"/>
        <end position="33"/>
    </location>
</feature>
<evidence type="ECO:0000256" key="9">
    <source>
        <dbReference type="ARBA" id="ARBA00023242"/>
    </source>
</evidence>
<name>A0ABR2KBM4_9EUKA</name>
<evidence type="ECO:0000313" key="12">
    <source>
        <dbReference type="EMBL" id="KAK8888141.1"/>
    </source>
</evidence>
<keyword evidence="7 10" id="KW-1133">Transmembrane helix</keyword>
<evidence type="ECO:0000256" key="2">
    <source>
        <dbReference type="ARBA" id="ARBA00004259"/>
    </source>
</evidence>
<dbReference type="Pfam" id="PF07787">
    <property type="entry name" value="TMEM43"/>
    <property type="match status" value="1"/>
</dbReference>
<comment type="subcellular location">
    <subcellularLocation>
        <location evidence="1">Endomembrane system</location>
        <topology evidence="1">Multi-pass membrane protein</topology>
    </subcellularLocation>
    <subcellularLocation>
        <location evidence="3">Endoplasmic reticulum membrane</location>
    </subcellularLocation>
    <subcellularLocation>
        <location evidence="2">Nucleus envelope</location>
    </subcellularLocation>
</comment>
<evidence type="ECO:0000256" key="5">
    <source>
        <dbReference type="ARBA" id="ARBA00022692"/>
    </source>
</evidence>
<dbReference type="PANTHER" id="PTHR13416">
    <property type="match status" value="1"/>
</dbReference>
<organism evidence="12 13">
    <name type="scientific">Tritrichomonas musculus</name>
    <dbReference type="NCBI Taxonomy" id="1915356"/>
    <lineage>
        <taxon>Eukaryota</taxon>
        <taxon>Metamonada</taxon>
        <taxon>Parabasalia</taxon>
        <taxon>Tritrichomonadida</taxon>
        <taxon>Tritrichomonadidae</taxon>
        <taxon>Tritrichomonas</taxon>
    </lineage>
</organism>
<comment type="similarity">
    <text evidence="4">Belongs to the TMEM43 family.</text>
</comment>
<dbReference type="PANTHER" id="PTHR13416:SF2">
    <property type="entry name" value="TRANSMEMBRANE PROTEIN 43"/>
    <property type="match status" value="1"/>
</dbReference>
<comment type="caution">
    <text evidence="12">The sequence shown here is derived from an EMBL/GenBank/DDBJ whole genome shotgun (WGS) entry which is preliminary data.</text>
</comment>
<dbReference type="EMBL" id="JAPFFF010000343">
    <property type="protein sequence ID" value="KAK8834659.1"/>
    <property type="molecule type" value="Genomic_DNA"/>
</dbReference>